<dbReference type="GO" id="GO:0007165">
    <property type="term" value="P:signal transduction"/>
    <property type="evidence" value="ECO:0007669"/>
    <property type="project" value="InterPro"/>
</dbReference>
<reference evidence="6" key="1">
    <citation type="journal article" date="2019" name="New Phytol.">
        <title>The long and short of the S-locus in Turnera (Passifloraceae).</title>
        <authorList>
            <person name="Shore J.S."/>
            <person name="Hamam H.J."/>
            <person name="Chafe P.D.J."/>
            <person name="Labonne J.D.J."/>
            <person name="Henning P.M."/>
            <person name="McCubbin A.G."/>
        </authorList>
    </citation>
    <scope>NUCLEOTIDE SEQUENCE</scope>
</reference>
<comment type="function">
    <text evidence="4">The B regulatory subunit might modulate substrate selectivity and catalytic activity, and also might direct the localization of the catalytic enzyme to a particular subcellular compartment.</text>
</comment>
<evidence type="ECO:0000256" key="1">
    <source>
        <dbReference type="ARBA" id="ARBA00004496"/>
    </source>
</evidence>
<accession>A0A516IJI6</accession>
<organism evidence="6">
    <name type="scientific">Turnera subulata</name>
    <dbReference type="NCBI Taxonomy" id="218843"/>
    <lineage>
        <taxon>Eukaryota</taxon>
        <taxon>Viridiplantae</taxon>
        <taxon>Streptophyta</taxon>
        <taxon>Embryophyta</taxon>
        <taxon>Tracheophyta</taxon>
        <taxon>Spermatophyta</taxon>
        <taxon>Magnoliopsida</taxon>
        <taxon>eudicotyledons</taxon>
        <taxon>Gunneridae</taxon>
        <taxon>Pentapetalae</taxon>
        <taxon>rosids</taxon>
        <taxon>fabids</taxon>
        <taxon>Malpighiales</taxon>
        <taxon>Passifloraceae</taxon>
        <taxon>Turnera</taxon>
    </lineage>
</organism>
<dbReference type="GO" id="GO:0000159">
    <property type="term" value="C:protein phosphatase type 2A complex"/>
    <property type="evidence" value="ECO:0007669"/>
    <property type="project" value="UniProtKB-UniRule"/>
</dbReference>
<dbReference type="PANTHER" id="PTHR10257:SF107">
    <property type="entry name" value="SERINE_THREONINE PROTEIN PHOSPHATASE 2A REGULATORY SUBUNIT"/>
    <property type="match status" value="1"/>
</dbReference>
<evidence type="ECO:0000313" key="6">
    <source>
        <dbReference type="EMBL" id="QDP16943.1"/>
    </source>
</evidence>
<evidence type="ECO:0000256" key="3">
    <source>
        <dbReference type="ARBA" id="ARBA00022490"/>
    </source>
</evidence>
<comment type="subcellular location">
    <subcellularLocation>
        <location evidence="1">Cytoplasm</location>
    </subcellularLocation>
</comment>
<dbReference type="SUPFAM" id="SSF48371">
    <property type="entry name" value="ARM repeat"/>
    <property type="match status" value="1"/>
</dbReference>
<name>A0A516IJI6_9ROSI</name>
<evidence type="ECO:0000256" key="4">
    <source>
        <dbReference type="PIRNR" id="PIRNR028043"/>
    </source>
</evidence>
<comment type="similarity">
    <text evidence="2">Belongs to the phosphatase 2A regulatory subunit B56 family.</text>
</comment>
<dbReference type="InterPro" id="IPR002554">
    <property type="entry name" value="PP2A_B56"/>
</dbReference>
<dbReference type="PANTHER" id="PTHR10257">
    <property type="entry name" value="SERINE/THREONINE PROTEIN PHOSPHATASE 2A PP2A REGULATORY SUBUNIT B"/>
    <property type="match status" value="1"/>
</dbReference>
<dbReference type="InterPro" id="IPR011989">
    <property type="entry name" value="ARM-like"/>
</dbReference>
<dbReference type="FunFam" id="1.25.10.10:FF:000041">
    <property type="entry name" value="Serine/threonine protein phosphatase 2A regulatory subunit"/>
    <property type="match status" value="1"/>
</dbReference>
<feature type="region of interest" description="Disordered" evidence="5">
    <location>
        <begin position="1"/>
        <end position="42"/>
    </location>
</feature>
<dbReference type="AlphaFoldDB" id="A0A516IJI6"/>
<dbReference type="PIRSF" id="PIRSF028043">
    <property type="entry name" value="PP2A_B56"/>
    <property type="match status" value="1"/>
</dbReference>
<dbReference type="InterPro" id="IPR016024">
    <property type="entry name" value="ARM-type_fold"/>
</dbReference>
<dbReference type="Pfam" id="PF01603">
    <property type="entry name" value="B56"/>
    <property type="match status" value="1"/>
</dbReference>
<keyword evidence="3" id="KW-0963">Cytoplasm</keyword>
<evidence type="ECO:0000256" key="5">
    <source>
        <dbReference type="SAM" id="MobiDB-lite"/>
    </source>
</evidence>
<sequence>MIKQILGRLPKKPSKSSDGGIKHATLNSTSPPGPDSVPSIGYNYAGKPTQAVNPKANGNSVAAPYEALPGFRDVPNSEKQNLFIKKLNMCCVVFDFTDPTKNLKEKEIKRQTLLELVDYVASASGKFTETIMQEVVKMVSANLFRPLTPQPRDNKILEAFDLEEEEPLMDPAWPHLQIVYEFLLRFVASPETDAKLAKRYFDHSFVLKLLDLFDSEDPRERECLKTILHRVYGKFMVHRPFIRKAINNIFFRFIFETEKHNGIAELLEVLGSIINGFALPLKEEHKLFLVRALIPLHKPKCLPMYHQQLSYCITQFVEKDCKLADTVIRGLLKYWPITNSSKEVMFLSELEEVLEATQPAEFQRCMVPLFRQIARCLSSLHFQVAERALYLWNNDHIENLIRQNRKVILPIIFPALEKNGRNHWNQVVQSLTLNVRKIFADIDPELFEECLRRFQEDEEKGEETKTKQEVIWKRLEEIAAKNAANGEPVPVPHTIPTLTS</sequence>
<evidence type="ECO:0000256" key="2">
    <source>
        <dbReference type="ARBA" id="ARBA00009745"/>
    </source>
</evidence>
<protein>
    <recommendedName>
        <fullName evidence="4">Serine/threonine protein phosphatase 2A regulatory subunit</fullName>
    </recommendedName>
</protein>
<dbReference type="GO" id="GO:0005737">
    <property type="term" value="C:cytoplasm"/>
    <property type="evidence" value="ECO:0007669"/>
    <property type="project" value="UniProtKB-SubCell"/>
</dbReference>
<dbReference type="GO" id="GO:0019888">
    <property type="term" value="F:protein phosphatase regulator activity"/>
    <property type="evidence" value="ECO:0007669"/>
    <property type="project" value="UniProtKB-UniRule"/>
</dbReference>
<proteinExistence type="inferred from homology"/>
<dbReference type="Gene3D" id="1.25.10.10">
    <property type="entry name" value="Leucine-rich Repeat Variant"/>
    <property type="match status" value="1"/>
</dbReference>
<dbReference type="EMBL" id="MK922466">
    <property type="protein sequence ID" value="QDP16943.1"/>
    <property type="molecule type" value="Genomic_DNA"/>
</dbReference>